<evidence type="ECO:0000313" key="3">
    <source>
        <dbReference type="Proteomes" id="UP000324632"/>
    </source>
</evidence>
<feature type="compositionally biased region" description="Basic and acidic residues" evidence="1">
    <location>
        <begin position="174"/>
        <end position="188"/>
    </location>
</feature>
<dbReference type="EMBL" id="SOYY01000016">
    <property type="protein sequence ID" value="KAA0710179.1"/>
    <property type="molecule type" value="Genomic_DNA"/>
</dbReference>
<dbReference type="Proteomes" id="UP000324632">
    <property type="component" value="Chromosome 16"/>
</dbReference>
<sequence length="516" mass="59715">MKRYKKSRSPLSTKKTKSRKRKNAKSNFHRTETSPSMNVPVTLQSGKMKDPTSTGLTKEFDEMQICMSENSPSTGINSEDILVNVHSQQSRSSCESITLNKKNQSIIKPDQSFDHAIIPKTSSAKTYLVNSFKLEQNNHIHNSSISTSSIFQECMENPEKEGISLTCLDTRPSPSDERKQQNSERDVQYKQTVSGKENTESSLERSELTSDSFFSVNNPVQNSEDSGKRKSNPEEKKLTLQIVFNPESMKGFLNNTFETADQNEDHNYTQIVDQPFKVMTSWEINPIDLITIYAEKSEEQLNFIDNTPKSPIIIVNFLQYSNVVLSIYSFFINQNGNESIYFKVCDFIVELKLKDLYCSPFIEPEEKNKVSDRQLRYATLTTSKRFNKKNSEVLWNYMVGNHEKLLDFVGTRYEANLIIMILFSEVIRYPDMFFHNILMMLYNKTWNDFNDNHPMTQGGAWKSKSESEDVSKKKNFVTEKVKIRKDKNLLLFAEKMIRDEKKRSKLFRVITADTSF</sequence>
<evidence type="ECO:0000256" key="1">
    <source>
        <dbReference type="SAM" id="MobiDB-lite"/>
    </source>
</evidence>
<accession>A0A5A9NMJ3</accession>
<proteinExistence type="predicted"/>
<feature type="compositionally biased region" description="Basic residues" evidence="1">
    <location>
        <begin position="1"/>
        <end position="28"/>
    </location>
</feature>
<organism evidence="2 3">
    <name type="scientific">Triplophysa tibetana</name>
    <dbReference type="NCBI Taxonomy" id="1572043"/>
    <lineage>
        <taxon>Eukaryota</taxon>
        <taxon>Metazoa</taxon>
        <taxon>Chordata</taxon>
        <taxon>Craniata</taxon>
        <taxon>Vertebrata</taxon>
        <taxon>Euteleostomi</taxon>
        <taxon>Actinopterygii</taxon>
        <taxon>Neopterygii</taxon>
        <taxon>Teleostei</taxon>
        <taxon>Ostariophysi</taxon>
        <taxon>Cypriniformes</taxon>
        <taxon>Nemacheilidae</taxon>
        <taxon>Triplophysa</taxon>
    </lineage>
</organism>
<dbReference type="AlphaFoldDB" id="A0A5A9NMJ3"/>
<reference evidence="2 3" key="1">
    <citation type="journal article" date="2019" name="Mol. Ecol. Resour.">
        <title>Chromosome-level genome assembly of Triplophysa tibetana, a fish adapted to the harsh high-altitude environment of the Tibetan Plateau.</title>
        <authorList>
            <person name="Yang X."/>
            <person name="Liu H."/>
            <person name="Ma Z."/>
            <person name="Zou Y."/>
            <person name="Zou M."/>
            <person name="Mao Y."/>
            <person name="Li X."/>
            <person name="Wang H."/>
            <person name="Chen T."/>
            <person name="Wang W."/>
            <person name="Yang R."/>
        </authorList>
    </citation>
    <scope>NUCLEOTIDE SEQUENCE [LARGE SCALE GENOMIC DNA]</scope>
    <source>
        <strain evidence="2">TTIB1903HZAU</strain>
        <tissue evidence="2">Muscle</tissue>
    </source>
</reference>
<feature type="compositionally biased region" description="Polar residues" evidence="1">
    <location>
        <begin position="33"/>
        <end position="55"/>
    </location>
</feature>
<gene>
    <name evidence="2" type="ORF">E1301_Tti016716</name>
</gene>
<keyword evidence="3" id="KW-1185">Reference proteome</keyword>
<evidence type="ECO:0000313" key="2">
    <source>
        <dbReference type="EMBL" id="KAA0710179.1"/>
    </source>
</evidence>
<comment type="caution">
    <text evidence="2">The sequence shown here is derived from an EMBL/GenBank/DDBJ whole genome shotgun (WGS) entry which is preliminary data.</text>
</comment>
<protein>
    <submittedName>
        <fullName evidence="2">Uncharacterized protein</fullName>
    </submittedName>
</protein>
<feature type="compositionally biased region" description="Basic and acidic residues" evidence="1">
    <location>
        <begin position="197"/>
        <end position="208"/>
    </location>
</feature>
<name>A0A5A9NMJ3_9TELE</name>
<feature type="region of interest" description="Disordered" evidence="1">
    <location>
        <begin position="162"/>
        <end position="235"/>
    </location>
</feature>
<feature type="compositionally biased region" description="Polar residues" evidence="1">
    <location>
        <begin position="211"/>
        <end position="224"/>
    </location>
</feature>
<feature type="region of interest" description="Disordered" evidence="1">
    <location>
        <begin position="1"/>
        <end position="55"/>
    </location>
</feature>
<feature type="compositionally biased region" description="Basic and acidic residues" evidence="1">
    <location>
        <begin position="225"/>
        <end position="235"/>
    </location>
</feature>